<dbReference type="EMBL" id="FOZV01000001">
    <property type="protein sequence ID" value="SFS34812.1"/>
    <property type="molecule type" value="Genomic_DNA"/>
</dbReference>
<feature type="signal peptide" evidence="1">
    <location>
        <begin position="1"/>
        <end position="23"/>
    </location>
</feature>
<evidence type="ECO:0000256" key="1">
    <source>
        <dbReference type="SAM" id="SignalP"/>
    </source>
</evidence>
<reference evidence="3" key="1">
    <citation type="submission" date="2016-10" db="EMBL/GenBank/DDBJ databases">
        <authorList>
            <person name="Varghese N."/>
            <person name="Submissions S."/>
        </authorList>
    </citation>
    <scope>NUCLEOTIDE SEQUENCE [LARGE SCALE GENOMIC DNA]</scope>
    <source>
        <strain evidence="3">CGMCC 1.10683</strain>
    </source>
</reference>
<keyword evidence="1" id="KW-0732">Signal</keyword>
<dbReference type="RefSeq" id="WP_092306978.1">
    <property type="nucleotide sequence ID" value="NZ_FOZV01000001.1"/>
</dbReference>
<dbReference type="Proteomes" id="UP000198788">
    <property type="component" value="Unassembled WGS sequence"/>
</dbReference>
<organism evidence="2 3">
    <name type="scientific">Brevundimonas viscosa</name>
    <dbReference type="NCBI Taxonomy" id="871741"/>
    <lineage>
        <taxon>Bacteria</taxon>
        <taxon>Pseudomonadati</taxon>
        <taxon>Pseudomonadota</taxon>
        <taxon>Alphaproteobacteria</taxon>
        <taxon>Caulobacterales</taxon>
        <taxon>Caulobacteraceae</taxon>
        <taxon>Brevundimonas</taxon>
    </lineage>
</organism>
<dbReference type="OrthoDB" id="7204746at2"/>
<gene>
    <name evidence="2" type="ORF">SAMN05192570_0808</name>
</gene>
<evidence type="ECO:0000313" key="3">
    <source>
        <dbReference type="Proteomes" id="UP000198788"/>
    </source>
</evidence>
<dbReference type="STRING" id="871741.SAMN05192570_0808"/>
<dbReference type="AlphaFoldDB" id="A0A1I6P3N9"/>
<feature type="chain" id="PRO_5011717066" description="Lipoprotein" evidence="1">
    <location>
        <begin position="24"/>
        <end position="158"/>
    </location>
</feature>
<evidence type="ECO:0000313" key="2">
    <source>
        <dbReference type="EMBL" id="SFS34812.1"/>
    </source>
</evidence>
<evidence type="ECO:0008006" key="4">
    <source>
        <dbReference type="Google" id="ProtNLM"/>
    </source>
</evidence>
<proteinExistence type="predicted"/>
<accession>A0A1I6P3N9</accession>
<sequence>MRILSLAAALGLAACAGSPPVTGQPAGPEVVEHPPLTESLGDDCAVIAAVARDHYRFNTTDNLPPPLWLDDEGSGWAPHCDWSRHGLSFPTTHDPDRPHRPGDRIQWVSFKQPRYDSRGALVETGILHGPLAGMGYECRVYSGFNGWTAGECRNTWVS</sequence>
<protein>
    <recommendedName>
        <fullName evidence="4">Lipoprotein</fullName>
    </recommendedName>
</protein>
<name>A0A1I6P3N9_9CAUL</name>
<keyword evidence="3" id="KW-1185">Reference proteome</keyword>
<dbReference type="PROSITE" id="PS51257">
    <property type="entry name" value="PROKAR_LIPOPROTEIN"/>
    <property type="match status" value="1"/>
</dbReference>